<evidence type="ECO:0000313" key="1">
    <source>
        <dbReference type="EMBL" id="PWN48619.1"/>
    </source>
</evidence>
<protein>
    <submittedName>
        <fullName evidence="1">Uncharacterized protein</fullName>
    </submittedName>
</protein>
<reference evidence="1 2" key="1">
    <citation type="journal article" date="2018" name="Mol. Biol. Evol.">
        <title>Broad Genomic Sampling Reveals a Smut Pathogenic Ancestry of the Fungal Clade Ustilaginomycotina.</title>
        <authorList>
            <person name="Kijpornyongpan T."/>
            <person name="Mondo S.J."/>
            <person name="Barry K."/>
            <person name="Sandor L."/>
            <person name="Lee J."/>
            <person name="Lipzen A."/>
            <person name="Pangilinan J."/>
            <person name="LaButti K."/>
            <person name="Hainaut M."/>
            <person name="Henrissat B."/>
            <person name="Grigoriev I.V."/>
            <person name="Spatafora J.W."/>
            <person name="Aime M.C."/>
        </authorList>
    </citation>
    <scope>NUCLEOTIDE SEQUENCE [LARGE SCALE GENOMIC DNA]</scope>
    <source>
        <strain evidence="1 2">SA 807</strain>
    </source>
</reference>
<proteinExistence type="predicted"/>
<dbReference type="EMBL" id="KZ820169">
    <property type="protein sequence ID" value="PWN48619.1"/>
    <property type="molecule type" value="Genomic_DNA"/>
</dbReference>
<sequence>MSSKKNELSDLSKLVSKKYSLAIDSGDAFYYPSTITKIEDHTSGSKIVWQIRTVPALLKKPKAEEGEQAKPASGDDSKNKAAPQSRQNPTDVFAPPYVPNLHVKDLDDHVVLLNKFCVVPEHFLLVTKEFQPQQSPPPPSSLALVYRIINSHRSRNGESELLGFYNCGQLSGASQPHRHFQFIQLPPPRDGSVEEEEEQEQEEEEEDEEQVRVPIEVLLEKIEKDGKEEEHVHALPVPWQHFVVLLNPPKSKSSDPSSSSVLEQYMANKFMSLLDALFRARMVAQHERDEKGEKPRPSGPPSFNILITKRAMHLIPRSKEEFDELPRIEGEDQSTIGNLSLNALCFAGFLLTKSQAEVEALQKLKGGVPEVLAKVGIEPVPDVTVAQGNPKDEDANL</sequence>
<gene>
    <name evidence="1" type="ORF">IE53DRAFT_363747</name>
</gene>
<evidence type="ECO:0000313" key="2">
    <source>
        <dbReference type="Proteomes" id="UP000245626"/>
    </source>
</evidence>
<name>A0ACD0NS46_9BASI</name>
<keyword evidence="2" id="KW-1185">Reference proteome</keyword>
<organism evidence="1 2">
    <name type="scientific">Violaceomyces palustris</name>
    <dbReference type="NCBI Taxonomy" id="1673888"/>
    <lineage>
        <taxon>Eukaryota</taxon>
        <taxon>Fungi</taxon>
        <taxon>Dikarya</taxon>
        <taxon>Basidiomycota</taxon>
        <taxon>Ustilaginomycotina</taxon>
        <taxon>Ustilaginomycetes</taxon>
        <taxon>Violaceomycetales</taxon>
        <taxon>Violaceomycetaceae</taxon>
        <taxon>Violaceomyces</taxon>
    </lineage>
</organism>
<dbReference type="Proteomes" id="UP000245626">
    <property type="component" value="Unassembled WGS sequence"/>
</dbReference>
<accession>A0ACD0NS46</accession>